<sequence>MLKSATIIKPIHPGEILRVEFLDELGLSANALANRLGVPANRITRVINGQANITAQTASLLSAAFGTTAQFWLNLQMQYDLEMVAQDAVFHEKIATIKPFATA</sequence>
<proteinExistence type="predicted"/>
<gene>
    <name evidence="3" type="ORF">GCM10008927_00360</name>
</gene>
<organism evidence="3 4">
    <name type="scientific">Paramylibacter ulvae</name>
    <dbReference type="NCBI Taxonomy" id="1651968"/>
    <lineage>
        <taxon>Bacteria</taxon>
        <taxon>Pseudomonadati</taxon>
        <taxon>Pseudomonadota</taxon>
        <taxon>Alphaproteobacteria</taxon>
        <taxon>Rhodobacterales</taxon>
        <taxon>Paracoccaceae</taxon>
        <taxon>Paramylibacter</taxon>
    </lineage>
</organism>
<dbReference type="PANTHER" id="PTHR36924">
    <property type="entry name" value="ANTITOXIN HIGA-1"/>
    <property type="match status" value="1"/>
</dbReference>
<dbReference type="InterPro" id="IPR001387">
    <property type="entry name" value="Cro/C1-type_HTH"/>
</dbReference>
<dbReference type="InterPro" id="IPR013430">
    <property type="entry name" value="Toxin_antidote_HigA"/>
</dbReference>
<reference evidence="4" key="1">
    <citation type="journal article" date="2019" name="Int. J. Syst. Evol. Microbiol.">
        <title>The Global Catalogue of Microorganisms (GCM) 10K type strain sequencing project: providing services to taxonomists for standard genome sequencing and annotation.</title>
        <authorList>
            <consortium name="The Broad Institute Genomics Platform"/>
            <consortium name="The Broad Institute Genome Sequencing Center for Infectious Disease"/>
            <person name="Wu L."/>
            <person name="Ma J."/>
        </authorList>
    </citation>
    <scope>NUCLEOTIDE SEQUENCE [LARGE SCALE GENOMIC DNA]</scope>
    <source>
        <strain evidence="4">KCTC 32465</strain>
    </source>
</reference>
<name>A0ABQ3CT23_9RHOB</name>
<dbReference type="Gene3D" id="1.10.260.40">
    <property type="entry name" value="lambda repressor-like DNA-binding domains"/>
    <property type="match status" value="1"/>
</dbReference>
<accession>A0ABQ3CT23</accession>
<dbReference type="RefSeq" id="WP_189638565.1">
    <property type="nucleotide sequence ID" value="NZ_BMZF01000001.1"/>
</dbReference>
<dbReference type="PANTHER" id="PTHR36924:SF1">
    <property type="entry name" value="ANTITOXIN HIGA-1"/>
    <property type="match status" value="1"/>
</dbReference>
<evidence type="ECO:0000256" key="1">
    <source>
        <dbReference type="ARBA" id="ARBA00023125"/>
    </source>
</evidence>
<dbReference type="InterPro" id="IPR010982">
    <property type="entry name" value="Lambda_DNA-bd_dom_sf"/>
</dbReference>
<evidence type="ECO:0000313" key="3">
    <source>
        <dbReference type="EMBL" id="GHA40204.1"/>
    </source>
</evidence>
<dbReference type="PROSITE" id="PS50943">
    <property type="entry name" value="HTH_CROC1"/>
    <property type="match status" value="1"/>
</dbReference>
<keyword evidence="4" id="KW-1185">Reference proteome</keyword>
<dbReference type="Proteomes" id="UP000634455">
    <property type="component" value="Unassembled WGS sequence"/>
</dbReference>
<comment type="caution">
    <text evidence="3">The sequence shown here is derived from an EMBL/GenBank/DDBJ whole genome shotgun (WGS) entry which is preliminary data.</text>
</comment>
<dbReference type="CDD" id="cd00093">
    <property type="entry name" value="HTH_XRE"/>
    <property type="match status" value="1"/>
</dbReference>
<dbReference type="EMBL" id="BMZF01000001">
    <property type="protein sequence ID" value="GHA40204.1"/>
    <property type="molecule type" value="Genomic_DNA"/>
</dbReference>
<protein>
    <submittedName>
        <fullName evidence="3">Transcriptional regulator</fullName>
    </submittedName>
</protein>
<dbReference type="SMART" id="SM00530">
    <property type="entry name" value="HTH_XRE"/>
    <property type="match status" value="1"/>
</dbReference>
<evidence type="ECO:0000313" key="4">
    <source>
        <dbReference type="Proteomes" id="UP000634455"/>
    </source>
</evidence>
<dbReference type="Pfam" id="PF01381">
    <property type="entry name" value="HTH_3"/>
    <property type="match status" value="1"/>
</dbReference>
<feature type="domain" description="HTH cro/C1-type" evidence="2">
    <location>
        <begin position="24"/>
        <end position="72"/>
    </location>
</feature>
<dbReference type="NCBIfam" id="TIGR02607">
    <property type="entry name" value="antidote_HigA"/>
    <property type="match status" value="1"/>
</dbReference>
<evidence type="ECO:0000259" key="2">
    <source>
        <dbReference type="PROSITE" id="PS50943"/>
    </source>
</evidence>
<keyword evidence="1" id="KW-0238">DNA-binding</keyword>
<dbReference type="SUPFAM" id="SSF47413">
    <property type="entry name" value="lambda repressor-like DNA-binding domains"/>
    <property type="match status" value="1"/>
</dbReference>